<evidence type="ECO:0000259" key="2">
    <source>
        <dbReference type="SMART" id="SM00727"/>
    </source>
</evidence>
<proteinExistence type="predicted"/>
<keyword evidence="4" id="KW-1185">Reference proteome</keyword>
<name>A0ABD3SCM0_9STRA</name>
<feature type="region of interest" description="Disordered" evidence="1">
    <location>
        <begin position="1"/>
        <end position="35"/>
    </location>
</feature>
<comment type="caution">
    <text evidence="3">The sequence shown here is derived from an EMBL/GenBank/DDBJ whole genome shotgun (WGS) entry which is preliminary data.</text>
</comment>
<dbReference type="SMART" id="SM00727">
    <property type="entry name" value="STI1"/>
    <property type="match status" value="2"/>
</dbReference>
<dbReference type="EMBL" id="JALLPB020000073">
    <property type="protein sequence ID" value="KAL3822146.1"/>
    <property type="molecule type" value="Genomic_DNA"/>
</dbReference>
<protein>
    <recommendedName>
        <fullName evidence="2">STI1 domain-containing protein</fullName>
    </recommendedName>
</protein>
<accession>A0ABD3SCM0</accession>
<dbReference type="Proteomes" id="UP001530377">
    <property type="component" value="Unassembled WGS sequence"/>
</dbReference>
<evidence type="ECO:0000256" key="1">
    <source>
        <dbReference type="SAM" id="MobiDB-lite"/>
    </source>
</evidence>
<feature type="domain" description="STI1" evidence="2">
    <location>
        <begin position="62"/>
        <end position="95"/>
    </location>
</feature>
<organism evidence="3 4">
    <name type="scientific">Cyclostephanos tholiformis</name>
    <dbReference type="NCBI Taxonomy" id="382380"/>
    <lineage>
        <taxon>Eukaryota</taxon>
        <taxon>Sar</taxon>
        <taxon>Stramenopiles</taxon>
        <taxon>Ochrophyta</taxon>
        <taxon>Bacillariophyta</taxon>
        <taxon>Coscinodiscophyceae</taxon>
        <taxon>Thalassiosirophycidae</taxon>
        <taxon>Stephanodiscales</taxon>
        <taxon>Stephanodiscaceae</taxon>
        <taxon>Cyclostephanos</taxon>
    </lineage>
</organism>
<dbReference type="AlphaFoldDB" id="A0ABD3SCM0"/>
<feature type="compositionally biased region" description="Low complexity" evidence="1">
    <location>
        <begin position="7"/>
        <end position="16"/>
    </location>
</feature>
<feature type="domain" description="STI1" evidence="2">
    <location>
        <begin position="98"/>
        <end position="134"/>
    </location>
</feature>
<gene>
    <name evidence="3" type="ORF">ACHAXA_011691</name>
</gene>
<evidence type="ECO:0000313" key="3">
    <source>
        <dbReference type="EMBL" id="KAL3822146.1"/>
    </source>
</evidence>
<reference evidence="3 4" key="1">
    <citation type="submission" date="2024-10" db="EMBL/GenBank/DDBJ databases">
        <title>Updated reference genomes for cyclostephanoid diatoms.</title>
        <authorList>
            <person name="Roberts W.R."/>
            <person name="Alverson A.J."/>
        </authorList>
    </citation>
    <scope>NUCLEOTIDE SEQUENCE [LARGE SCALE GENOMIC DNA]</scope>
    <source>
        <strain evidence="3 4">AJA228-03</strain>
    </source>
</reference>
<dbReference type="InterPro" id="IPR006636">
    <property type="entry name" value="STI1_HS-bd"/>
</dbReference>
<feature type="region of interest" description="Disordered" evidence="1">
    <location>
        <begin position="190"/>
        <end position="224"/>
    </location>
</feature>
<evidence type="ECO:0000313" key="4">
    <source>
        <dbReference type="Proteomes" id="UP001530377"/>
    </source>
</evidence>
<sequence length="243" mass="24761">MLRDVNSSSSSSSSSSVDATMGTTDRGVRGTTIDGGVGGFTSMDANAMASMMRGISGSGGLGDLDSSIMRDMLSDPNALRNIAGMINNPMVRNMMRTDPRMSGNPMMQQALRVLESDPGMIERMLGDPNVASAIANATTSTTGGSVVDPFAGGPEAMRAQMDRFEALSRRYGGGGGGFNVGGGRGVPPVATAPTGTDGGRRTTSNGGGNVGSMIGTGQNDAEDGGMTEEEMIAEAIARSLRDT</sequence>